<dbReference type="AlphaFoldDB" id="A0A176VE74"/>
<name>A0A176VE74_MARPO</name>
<reference evidence="1" key="1">
    <citation type="submission" date="2016-03" db="EMBL/GenBank/DDBJ databases">
        <title>Mechanisms controlling the formation of the plant cell surface in tip-growing cells are functionally conserved among land plants.</title>
        <authorList>
            <person name="Honkanen S."/>
            <person name="Jones V.A."/>
            <person name="Morieri G."/>
            <person name="Champion C."/>
            <person name="Hetherington A.J."/>
            <person name="Kelly S."/>
            <person name="Saint-Marcoux D."/>
            <person name="Proust H."/>
            <person name="Prescott H."/>
            <person name="Dolan L."/>
        </authorList>
    </citation>
    <scope>NUCLEOTIDE SEQUENCE [LARGE SCALE GENOMIC DNA]</scope>
    <source>
        <tissue evidence="1">Whole gametophyte</tissue>
    </source>
</reference>
<accession>A0A176VE74</accession>
<dbReference type="EMBL" id="LVLJ01004028">
    <property type="protein sequence ID" value="OAE18621.1"/>
    <property type="molecule type" value="Genomic_DNA"/>
</dbReference>
<proteinExistence type="predicted"/>
<protein>
    <submittedName>
        <fullName evidence="1">Uncharacterized protein</fullName>
    </submittedName>
</protein>
<organism evidence="1 2">
    <name type="scientific">Marchantia polymorpha subsp. ruderalis</name>
    <dbReference type="NCBI Taxonomy" id="1480154"/>
    <lineage>
        <taxon>Eukaryota</taxon>
        <taxon>Viridiplantae</taxon>
        <taxon>Streptophyta</taxon>
        <taxon>Embryophyta</taxon>
        <taxon>Marchantiophyta</taxon>
        <taxon>Marchantiopsida</taxon>
        <taxon>Marchantiidae</taxon>
        <taxon>Marchantiales</taxon>
        <taxon>Marchantiaceae</taxon>
        <taxon>Marchantia</taxon>
    </lineage>
</organism>
<sequence length="166" mass="18741">MEQRGSNTNKSLGSVKILFGSVLWMTRQQMDRSLLFRLQSERHLHVQGFEEATEESYNSVNMPPVIFSFDAASPLGAISKKPSFSSSSFIFSMRRFENLRQLVDIDPQTDGPNHHEAAYAVPISKGAQDQGSENNKMSTIARAQNSSKDDIALPVHNVDRNDEWYF</sequence>
<dbReference type="Proteomes" id="UP000077202">
    <property type="component" value="Unassembled WGS sequence"/>
</dbReference>
<keyword evidence="2" id="KW-1185">Reference proteome</keyword>
<evidence type="ECO:0000313" key="2">
    <source>
        <dbReference type="Proteomes" id="UP000077202"/>
    </source>
</evidence>
<comment type="caution">
    <text evidence="1">The sequence shown here is derived from an EMBL/GenBank/DDBJ whole genome shotgun (WGS) entry which is preliminary data.</text>
</comment>
<evidence type="ECO:0000313" key="1">
    <source>
        <dbReference type="EMBL" id="OAE18621.1"/>
    </source>
</evidence>
<gene>
    <name evidence="1" type="ORF">AXG93_1923s1780</name>
</gene>